<sequence length="41" mass="4530">MKQGLFTAVLIVVTYAVSLGFYVWMGTTPEESMFHAVYKGG</sequence>
<comment type="caution">
    <text evidence="2">The sequence shown here is derived from an EMBL/GenBank/DDBJ whole genome shotgun (WGS) entry which is preliminary data.</text>
</comment>
<dbReference type="AlphaFoldDB" id="A0A831WPC2"/>
<gene>
    <name evidence="2" type="ORF">ENN50_07025</name>
    <name evidence="3" type="ORF">ENN50_09305</name>
</gene>
<evidence type="ECO:0000313" key="2">
    <source>
        <dbReference type="EMBL" id="HED31418.1"/>
    </source>
</evidence>
<keyword evidence="1" id="KW-0812">Transmembrane</keyword>
<dbReference type="EMBL" id="DSBW01000208">
    <property type="protein sequence ID" value="HED31852.1"/>
    <property type="molecule type" value="Genomic_DNA"/>
</dbReference>
<reference evidence="2" key="1">
    <citation type="journal article" date="2020" name="mSystems">
        <title>Genome- and Community-Level Interaction Insights into Carbon Utilization and Element Cycling Functions of Hydrothermarchaeota in Hydrothermal Sediment.</title>
        <authorList>
            <person name="Zhou Z."/>
            <person name="Liu Y."/>
            <person name="Xu W."/>
            <person name="Pan J."/>
            <person name="Luo Z.H."/>
            <person name="Li M."/>
        </authorList>
    </citation>
    <scope>NUCLEOTIDE SEQUENCE [LARGE SCALE GENOMIC DNA]</scope>
    <source>
        <strain evidence="2">SpSt-1181</strain>
    </source>
</reference>
<proteinExistence type="predicted"/>
<evidence type="ECO:0000313" key="3">
    <source>
        <dbReference type="EMBL" id="HED31852.1"/>
    </source>
</evidence>
<organism evidence="2">
    <name type="scientific">Prosthecochloris aestuarii</name>
    <dbReference type="NCBI Taxonomy" id="1102"/>
    <lineage>
        <taxon>Bacteria</taxon>
        <taxon>Pseudomonadati</taxon>
        <taxon>Chlorobiota</taxon>
        <taxon>Chlorobiia</taxon>
        <taxon>Chlorobiales</taxon>
        <taxon>Chlorobiaceae</taxon>
        <taxon>Prosthecochloris</taxon>
    </lineage>
</organism>
<feature type="non-terminal residue" evidence="2">
    <location>
        <position position="41"/>
    </location>
</feature>
<name>A0A831WPC2_PROAE</name>
<accession>A0A831WPC2</accession>
<keyword evidence="1" id="KW-1133">Transmembrane helix</keyword>
<protein>
    <submittedName>
        <fullName evidence="2">MotA/TolQ/ExbB proton channel family protein</fullName>
    </submittedName>
</protein>
<evidence type="ECO:0000256" key="1">
    <source>
        <dbReference type="SAM" id="Phobius"/>
    </source>
</evidence>
<dbReference type="Proteomes" id="UP000886335">
    <property type="component" value="Unassembled WGS sequence"/>
</dbReference>
<feature type="transmembrane region" description="Helical" evidence="1">
    <location>
        <begin position="5"/>
        <end position="25"/>
    </location>
</feature>
<keyword evidence="1" id="KW-0472">Membrane</keyword>
<dbReference type="EMBL" id="DSBW01000155">
    <property type="protein sequence ID" value="HED31418.1"/>
    <property type="molecule type" value="Genomic_DNA"/>
</dbReference>